<comment type="caution">
    <text evidence="2">The sequence shown here is derived from an EMBL/GenBank/DDBJ whole genome shotgun (WGS) entry which is preliminary data.</text>
</comment>
<reference evidence="3" key="1">
    <citation type="submission" date="2016-02" db="EMBL/GenBank/DDBJ databases">
        <authorList>
            <person name="Dunlap C."/>
        </authorList>
    </citation>
    <scope>NUCLEOTIDE SEQUENCE [LARGE SCALE GENOMIC DNA]</scope>
    <source>
        <strain evidence="3">NRRL B-41092</strain>
    </source>
</reference>
<dbReference type="STRING" id="1793963.AXI58_16395"/>
<evidence type="ECO:0000259" key="1">
    <source>
        <dbReference type="Pfam" id="PF07552"/>
    </source>
</evidence>
<name>A0A150F934_9BACI</name>
<dbReference type="OrthoDB" id="2376847at2"/>
<evidence type="ECO:0000313" key="2">
    <source>
        <dbReference type="EMBL" id="KXZ18929.1"/>
    </source>
</evidence>
<dbReference type="AlphaFoldDB" id="A0A150F934"/>
<evidence type="ECO:0000313" key="3">
    <source>
        <dbReference type="Proteomes" id="UP000075430"/>
    </source>
</evidence>
<proteinExistence type="predicted"/>
<dbReference type="EMBL" id="LSBA01000016">
    <property type="protein sequence ID" value="KXZ18929.1"/>
    <property type="molecule type" value="Genomic_DNA"/>
</dbReference>
<keyword evidence="2" id="KW-0167">Capsid protein</keyword>
<dbReference type="Pfam" id="PF07552">
    <property type="entry name" value="Coat_X"/>
    <property type="match status" value="2"/>
</dbReference>
<protein>
    <submittedName>
        <fullName evidence="2">Spore coat protein</fullName>
    </submittedName>
</protein>
<organism evidence="2 3">
    <name type="scientific">Bacillus nakamurai</name>
    <dbReference type="NCBI Taxonomy" id="1793963"/>
    <lineage>
        <taxon>Bacteria</taxon>
        <taxon>Bacillati</taxon>
        <taxon>Bacillota</taxon>
        <taxon>Bacilli</taxon>
        <taxon>Bacillales</taxon>
        <taxon>Bacillaceae</taxon>
        <taxon>Bacillus</taxon>
    </lineage>
</organism>
<feature type="domain" description="Spore coat protein X/V" evidence="1">
    <location>
        <begin position="43"/>
        <end position="79"/>
    </location>
</feature>
<dbReference type="InterPro" id="IPR011428">
    <property type="entry name" value="Spore_coat_X/V"/>
</dbReference>
<dbReference type="RefSeq" id="WP_061521847.1">
    <property type="nucleotide sequence ID" value="NZ_JARLZY010000001.1"/>
</dbReference>
<dbReference type="GO" id="GO:0031160">
    <property type="term" value="C:spore wall"/>
    <property type="evidence" value="ECO:0007669"/>
    <property type="project" value="InterPro"/>
</dbReference>
<sequence length="164" mass="18526">MESRPYSWVALDPECDHPREEKEERRCDVCCNDNEGEFADDAFFDQDLAAANIKKQTSDEIIIIRDSCDIIISSTDTQSLNSYLQSVNTAYIKILYSLIDDEVVAELVAKDLLQLNASKQSNRQKILIENSRNVNVKTEDADAATLSTYATNMLWATISYSLLT</sequence>
<dbReference type="GO" id="GO:0030435">
    <property type="term" value="P:sporulation resulting in formation of a cellular spore"/>
    <property type="evidence" value="ECO:0007669"/>
    <property type="project" value="InterPro"/>
</dbReference>
<dbReference type="Proteomes" id="UP000075430">
    <property type="component" value="Unassembled WGS sequence"/>
</dbReference>
<accession>A0A150F934</accession>
<keyword evidence="2" id="KW-0946">Virion</keyword>
<keyword evidence="3" id="KW-1185">Reference proteome</keyword>
<gene>
    <name evidence="2" type="ORF">AXI58_16395</name>
</gene>
<feature type="domain" description="Spore coat protein X/V" evidence="1">
    <location>
        <begin position="106"/>
        <end position="154"/>
    </location>
</feature>